<evidence type="ECO:0000256" key="1">
    <source>
        <dbReference type="SAM" id="MobiDB-lite"/>
    </source>
</evidence>
<reference evidence="2 3" key="1">
    <citation type="submission" date="2021-03" db="EMBL/GenBank/DDBJ databases">
        <title>Whole genome shotgun sequence of Actinoplanes toevensis NBRC 105298.</title>
        <authorList>
            <person name="Komaki H."/>
            <person name="Tamura T."/>
        </authorList>
    </citation>
    <scope>NUCLEOTIDE SEQUENCE [LARGE SCALE GENOMIC DNA]</scope>
    <source>
        <strain evidence="2 3">NBRC 105298</strain>
    </source>
</reference>
<dbReference type="AlphaFoldDB" id="A0A919TGZ1"/>
<evidence type="ECO:0000313" key="3">
    <source>
        <dbReference type="Proteomes" id="UP000677082"/>
    </source>
</evidence>
<comment type="caution">
    <text evidence="2">The sequence shown here is derived from an EMBL/GenBank/DDBJ whole genome shotgun (WGS) entry which is preliminary data.</text>
</comment>
<sequence>MLARVNTPATSQTAEMTRPATAILRPSPVRSARRRARNETIRPTGPPRMLRSRPMGASGLPGY</sequence>
<feature type="region of interest" description="Disordered" evidence="1">
    <location>
        <begin position="1"/>
        <end position="63"/>
    </location>
</feature>
<keyword evidence="3" id="KW-1185">Reference proteome</keyword>
<accession>A0A919TGZ1</accession>
<gene>
    <name evidence="2" type="ORF">Ato02nite_070110</name>
</gene>
<name>A0A919TGZ1_9ACTN</name>
<dbReference type="Proteomes" id="UP000677082">
    <property type="component" value="Unassembled WGS sequence"/>
</dbReference>
<evidence type="ECO:0000313" key="2">
    <source>
        <dbReference type="EMBL" id="GIM95218.1"/>
    </source>
</evidence>
<proteinExistence type="predicted"/>
<protein>
    <submittedName>
        <fullName evidence="2">Uncharacterized protein</fullName>
    </submittedName>
</protein>
<organism evidence="2 3">
    <name type="scientific">Paractinoplanes toevensis</name>
    <dbReference type="NCBI Taxonomy" id="571911"/>
    <lineage>
        <taxon>Bacteria</taxon>
        <taxon>Bacillati</taxon>
        <taxon>Actinomycetota</taxon>
        <taxon>Actinomycetes</taxon>
        <taxon>Micromonosporales</taxon>
        <taxon>Micromonosporaceae</taxon>
        <taxon>Paractinoplanes</taxon>
    </lineage>
</organism>
<dbReference type="EMBL" id="BOQN01000090">
    <property type="protein sequence ID" value="GIM95218.1"/>
    <property type="molecule type" value="Genomic_DNA"/>
</dbReference>